<dbReference type="STRING" id="68231.AQJ30_15450"/>
<sequence>MMLIKVKPASALRTEFARWAVSQDARVNTCSHDQFCVPEDQFADVPEHLLAGALVDDQPYRPSDALGSPPDTASRDETPEAVQRADEAPVPDEGVEAEASGRARRTPARGARRKTTPGQGS</sequence>
<dbReference type="RefSeq" id="WP_067233757.1">
    <property type="nucleotide sequence ID" value="NZ_KQ948553.1"/>
</dbReference>
<comment type="caution">
    <text evidence="2">The sequence shown here is derived from an EMBL/GenBank/DDBJ whole genome shotgun (WGS) entry which is preliminary data.</text>
</comment>
<name>A0A124HR80_9ACTN</name>
<dbReference type="AlphaFoldDB" id="A0A124HR80"/>
<feature type="compositionally biased region" description="Basic residues" evidence="1">
    <location>
        <begin position="102"/>
        <end position="115"/>
    </location>
</feature>
<evidence type="ECO:0000256" key="1">
    <source>
        <dbReference type="SAM" id="MobiDB-lite"/>
    </source>
</evidence>
<reference evidence="2 3" key="1">
    <citation type="submission" date="2015-10" db="EMBL/GenBank/DDBJ databases">
        <title>Draft genome sequence of Streptomyces longwoodensis DSM 41677, type strain for the species Streptomyces longwoodensis.</title>
        <authorList>
            <person name="Ruckert C."/>
            <person name="Winkler A."/>
            <person name="Kalinowski J."/>
            <person name="Kampfer P."/>
            <person name="Glaeser S."/>
        </authorList>
    </citation>
    <scope>NUCLEOTIDE SEQUENCE [LARGE SCALE GENOMIC DNA]</scope>
    <source>
        <strain evidence="2 3">DSM 41677</strain>
    </source>
</reference>
<feature type="region of interest" description="Disordered" evidence="1">
    <location>
        <begin position="55"/>
        <end position="121"/>
    </location>
</feature>
<protein>
    <submittedName>
        <fullName evidence="2">Uncharacterized protein</fullName>
    </submittedName>
</protein>
<proteinExistence type="predicted"/>
<keyword evidence="3" id="KW-1185">Reference proteome</keyword>
<dbReference type="EMBL" id="LMWS01000018">
    <property type="protein sequence ID" value="KUN37678.1"/>
    <property type="molecule type" value="Genomic_DNA"/>
</dbReference>
<evidence type="ECO:0000313" key="3">
    <source>
        <dbReference type="Proteomes" id="UP000053271"/>
    </source>
</evidence>
<feature type="compositionally biased region" description="Basic and acidic residues" evidence="1">
    <location>
        <begin position="73"/>
        <end position="87"/>
    </location>
</feature>
<evidence type="ECO:0000313" key="2">
    <source>
        <dbReference type="EMBL" id="KUN37678.1"/>
    </source>
</evidence>
<gene>
    <name evidence="2" type="ORF">AQJ30_15450</name>
</gene>
<dbReference type="Proteomes" id="UP000053271">
    <property type="component" value="Unassembled WGS sequence"/>
</dbReference>
<accession>A0A124HR80</accession>
<dbReference type="GeneID" id="91425996"/>
<organism evidence="2 3">
    <name type="scientific">Streptomyces longwoodensis</name>
    <dbReference type="NCBI Taxonomy" id="68231"/>
    <lineage>
        <taxon>Bacteria</taxon>
        <taxon>Bacillati</taxon>
        <taxon>Actinomycetota</taxon>
        <taxon>Actinomycetes</taxon>
        <taxon>Kitasatosporales</taxon>
        <taxon>Streptomycetaceae</taxon>
        <taxon>Streptomyces</taxon>
    </lineage>
</organism>